<feature type="region of interest" description="Disordered" evidence="1">
    <location>
        <begin position="33"/>
        <end position="66"/>
    </location>
</feature>
<accession>A0ABU1D8A9</accession>
<gene>
    <name evidence="3" type="ORF">Q8947_11430</name>
</gene>
<reference evidence="3 4" key="1">
    <citation type="submission" date="2023-08" db="EMBL/GenBank/DDBJ databases">
        <title>Alcaligenaceae gen. nov., a novel taxon isolated from the sludge of Yixing Pesticide Factory.</title>
        <authorList>
            <person name="Ruan L."/>
        </authorList>
    </citation>
    <scope>NUCLEOTIDE SEQUENCE [LARGE SCALE GENOMIC DNA]</scope>
    <source>
        <strain evidence="3 4">LG-2</strain>
    </source>
</reference>
<sequence length="302" mass="32149">MYNRDSAFGFLRCVKAASALVLGLTGMTSTPQALAQSATPEQPDAGPMLAVAPMQDAGHGDAASGQPQPLRLGMPYVVPPHQPGAKVRTPEGLAPLLAERLGKALSVEPVAAPAAGSGDAPALPTREVDALLLPVESVDAAAPAGVVIPTGYRAGIMGIMRTDTDIRRWEDLRGRTVCIAQGSGLAGQLQARYGAIEQVYRAPADALLNLRIGTCDAAVHDSTMLQALLTFPEWKKFSARLPVQQERDLAFVVKANDTRLAQTLRAKVGEWRQSDLLAKLTRQSARDIAFEVYLDQEVPDCH</sequence>
<evidence type="ECO:0000313" key="3">
    <source>
        <dbReference type="EMBL" id="MDR4126591.1"/>
    </source>
</evidence>
<dbReference type="EMBL" id="JAUZQE010000029">
    <property type="protein sequence ID" value="MDR4126591.1"/>
    <property type="molecule type" value="Genomic_DNA"/>
</dbReference>
<feature type="chain" id="PRO_5045488481" evidence="2">
    <location>
        <begin position="36"/>
        <end position="302"/>
    </location>
</feature>
<evidence type="ECO:0000313" key="4">
    <source>
        <dbReference type="Proteomes" id="UP001232156"/>
    </source>
</evidence>
<evidence type="ECO:0000256" key="1">
    <source>
        <dbReference type="SAM" id="MobiDB-lite"/>
    </source>
</evidence>
<evidence type="ECO:0000256" key="2">
    <source>
        <dbReference type="SAM" id="SignalP"/>
    </source>
</evidence>
<name>A0ABU1D8A9_9BURK</name>
<dbReference type="RefSeq" id="WP_165278871.1">
    <property type="nucleotide sequence ID" value="NZ_JAUZQE010000029.1"/>
</dbReference>
<feature type="signal peptide" evidence="2">
    <location>
        <begin position="1"/>
        <end position="35"/>
    </location>
</feature>
<proteinExistence type="predicted"/>
<comment type="caution">
    <text evidence="3">The sequence shown here is derived from an EMBL/GenBank/DDBJ whole genome shotgun (WGS) entry which is preliminary data.</text>
</comment>
<organism evidence="3 4">
    <name type="scientific">Yanghanlia caeni</name>
    <dbReference type="NCBI Taxonomy" id="3064283"/>
    <lineage>
        <taxon>Bacteria</taxon>
        <taxon>Pseudomonadati</taxon>
        <taxon>Pseudomonadota</taxon>
        <taxon>Betaproteobacteria</taxon>
        <taxon>Burkholderiales</taxon>
        <taxon>Alcaligenaceae</taxon>
        <taxon>Yanghanlia</taxon>
    </lineage>
</organism>
<dbReference type="Gene3D" id="3.40.190.10">
    <property type="entry name" value="Periplasmic binding protein-like II"/>
    <property type="match status" value="2"/>
</dbReference>
<dbReference type="SUPFAM" id="SSF53850">
    <property type="entry name" value="Periplasmic binding protein-like II"/>
    <property type="match status" value="1"/>
</dbReference>
<dbReference type="Proteomes" id="UP001232156">
    <property type="component" value="Unassembled WGS sequence"/>
</dbReference>
<keyword evidence="4" id="KW-1185">Reference proteome</keyword>
<keyword evidence="2" id="KW-0732">Signal</keyword>
<protein>
    <submittedName>
        <fullName evidence="3">Transporter substrate-binding domain-containing protein</fullName>
    </submittedName>
</protein>